<feature type="transmembrane region" description="Helical" evidence="8">
    <location>
        <begin position="126"/>
        <end position="147"/>
    </location>
</feature>
<keyword evidence="6 8" id="KW-1133">Transmembrane helix</keyword>
<keyword evidence="7 8" id="KW-0472">Membrane</keyword>
<comment type="similarity">
    <text evidence="2">Belongs to the binding-protein-dependent transport system permease family. FecCD subfamily.</text>
</comment>
<evidence type="ECO:0000313" key="10">
    <source>
        <dbReference type="Proteomes" id="UP000004736"/>
    </source>
</evidence>
<evidence type="ECO:0000256" key="6">
    <source>
        <dbReference type="ARBA" id="ARBA00022989"/>
    </source>
</evidence>
<dbReference type="GO" id="GO:0022857">
    <property type="term" value="F:transmembrane transporter activity"/>
    <property type="evidence" value="ECO:0007669"/>
    <property type="project" value="InterPro"/>
</dbReference>
<dbReference type="eggNOG" id="COG0609">
    <property type="taxonomic scope" value="Bacteria"/>
</dbReference>
<dbReference type="PANTHER" id="PTHR30472:SF68">
    <property type="entry name" value="FERRICHROME TRANSPORT SYSTEM PERMEASE PROTEIN FHUB"/>
    <property type="match status" value="1"/>
</dbReference>
<sequence length="305" mass="31577">MVGSLLFGSANISFQTILHTLIGNVSTTDEMVIWNIRFPRNIVGALVGGNLAVSGAILQAVMKNPLADPGIVGVSSGAGLAGVIMLIFMPEASLLLTPVAFIGAMLSACAVYSLAWKNGIRPTRIILAGVAVSAFLGSGISALLVFYSDKVQGALLWMVGGLSARSWPQVEALFPYTVLGLIFALAGCKALTILSLGDETARGLGVPVEKVRFSMTAVAALLAAGAVSIAGLIGFVGLVVPHIVRLIVGTDYKYVIPGSAILGAGVLVFCDTLGRILFSPVEIPAGIIMAFLGAPFFLYLLRRSS</sequence>
<dbReference type="PANTHER" id="PTHR30472">
    <property type="entry name" value="FERRIC ENTEROBACTIN TRANSPORT SYSTEM PERMEASE PROTEIN"/>
    <property type="match status" value="1"/>
</dbReference>
<comment type="caution">
    <text evidence="9">The sequence shown here is derived from an EMBL/GenBank/DDBJ whole genome shotgun (WGS) entry which is preliminary data.</text>
</comment>
<reference evidence="9" key="1">
    <citation type="submission" date="2009-09" db="EMBL/GenBank/DDBJ databases">
        <authorList>
            <person name="Weinstock G."/>
            <person name="Sodergren E."/>
            <person name="Clifton S."/>
            <person name="Fulton L."/>
            <person name="Fulton B."/>
            <person name="Courtney L."/>
            <person name="Fronick C."/>
            <person name="Harrison M."/>
            <person name="Strong C."/>
            <person name="Farmer C."/>
            <person name="Delahaunty K."/>
            <person name="Markovic C."/>
            <person name="Hall O."/>
            <person name="Minx P."/>
            <person name="Tomlinson C."/>
            <person name="Mitreva M."/>
            <person name="Nelson J."/>
            <person name="Hou S."/>
            <person name="Wollam A."/>
            <person name="Pepin K.H."/>
            <person name="Johnson M."/>
            <person name="Bhonagiri V."/>
            <person name="Nash W.E."/>
            <person name="Warren W."/>
            <person name="Chinwalla A."/>
            <person name="Mardis E.R."/>
            <person name="Wilson R.K."/>
        </authorList>
    </citation>
    <scope>NUCLEOTIDE SEQUENCE [LARGE SCALE GENOMIC DNA]</scope>
    <source>
        <strain evidence="9">DSM 15470</strain>
    </source>
</reference>
<feature type="transmembrane region" description="Helical" evidence="8">
    <location>
        <begin position="281"/>
        <end position="301"/>
    </location>
</feature>
<evidence type="ECO:0000256" key="8">
    <source>
        <dbReference type="SAM" id="Phobius"/>
    </source>
</evidence>
<keyword evidence="10" id="KW-1185">Reference proteome</keyword>
<feature type="transmembrane region" description="Helical" evidence="8">
    <location>
        <begin position="38"/>
        <end position="58"/>
    </location>
</feature>
<evidence type="ECO:0000256" key="1">
    <source>
        <dbReference type="ARBA" id="ARBA00004651"/>
    </source>
</evidence>
<gene>
    <name evidence="9" type="ORF">GCWU000321_00108</name>
</gene>
<dbReference type="SUPFAM" id="SSF81345">
    <property type="entry name" value="ABC transporter involved in vitamin B12 uptake, BtuC"/>
    <property type="match status" value="1"/>
</dbReference>
<feature type="transmembrane region" description="Helical" evidence="8">
    <location>
        <begin position="70"/>
        <end position="89"/>
    </location>
</feature>
<comment type="subcellular location">
    <subcellularLocation>
        <location evidence="1">Cell membrane</location>
        <topology evidence="1">Multi-pass membrane protein</topology>
    </subcellularLocation>
</comment>
<dbReference type="Proteomes" id="UP000004736">
    <property type="component" value="Unassembled WGS sequence"/>
</dbReference>
<evidence type="ECO:0000256" key="5">
    <source>
        <dbReference type="ARBA" id="ARBA00022692"/>
    </source>
</evidence>
<dbReference type="HOGENOM" id="CLU_013016_1_1_9"/>
<dbReference type="CDD" id="cd06550">
    <property type="entry name" value="TM_ABC_iron-siderophores_like"/>
    <property type="match status" value="1"/>
</dbReference>
<dbReference type="GO" id="GO:0005886">
    <property type="term" value="C:plasma membrane"/>
    <property type="evidence" value="ECO:0007669"/>
    <property type="project" value="UniProtKB-SubCell"/>
</dbReference>
<protein>
    <submittedName>
        <fullName evidence="9">Iron chelate uptake ABC transporter, FeCT family, permease protein</fullName>
    </submittedName>
</protein>
<name>C9LL29_9FIRM</name>
<organism evidence="9 10">
    <name type="scientific">Dialister invisus DSM 15470</name>
    <dbReference type="NCBI Taxonomy" id="592028"/>
    <lineage>
        <taxon>Bacteria</taxon>
        <taxon>Bacillati</taxon>
        <taxon>Bacillota</taxon>
        <taxon>Negativicutes</taxon>
        <taxon>Veillonellales</taxon>
        <taxon>Veillonellaceae</taxon>
        <taxon>Dialister</taxon>
    </lineage>
</organism>
<keyword evidence="3" id="KW-0813">Transport</keyword>
<evidence type="ECO:0000313" key="9">
    <source>
        <dbReference type="EMBL" id="EEW96170.1"/>
    </source>
</evidence>
<dbReference type="STRING" id="592028.GCWU000321_00108"/>
<dbReference type="AlphaFoldDB" id="C9LL29"/>
<evidence type="ECO:0000256" key="3">
    <source>
        <dbReference type="ARBA" id="ARBA00022448"/>
    </source>
</evidence>
<feature type="transmembrane region" description="Helical" evidence="8">
    <location>
        <begin position="252"/>
        <end position="269"/>
    </location>
</feature>
<keyword evidence="5 8" id="KW-0812">Transmembrane</keyword>
<proteinExistence type="inferred from homology"/>
<evidence type="ECO:0000256" key="7">
    <source>
        <dbReference type="ARBA" id="ARBA00023136"/>
    </source>
</evidence>
<dbReference type="Pfam" id="PF01032">
    <property type="entry name" value="FecCD"/>
    <property type="match status" value="1"/>
</dbReference>
<accession>C9LL29</accession>
<dbReference type="InterPro" id="IPR000522">
    <property type="entry name" value="ABC_transptr_permease_BtuC"/>
</dbReference>
<dbReference type="InterPro" id="IPR037294">
    <property type="entry name" value="ABC_BtuC-like"/>
</dbReference>
<dbReference type="EMBL" id="ACIM02000001">
    <property type="protein sequence ID" value="EEW96170.1"/>
    <property type="molecule type" value="Genomic_DNA"/>
</dbReference>
<dbReference type="GO" id="GO:0033214">
    <property type="term" value="P:siderophore-iron import into cell"/>
    <property type="evidence" value="ECO:0007669"/>
    <property type="project" value="TreeGrafter"/>
</dbReference>
<dbReference type="Gene3D" id="1.10.3470.10">
    <property type="entry name" value="ABC transporter involved in vitamin B12 uptake, BtuC"/>
    <property type="match status" value="1"/>
</dbReference>
<feature type="transmembrane region" description="Helical" evidence="8">
    <location>
        <begin position="95"/>
        <end position="114"/>
    </location>
</feature>
<dbReference type="FunFam" id="1.10.3470.10:FF:000001">
    <property type="entry name" value="Vitamin B12 ABC transporter permease BtuC"/>
    <property type="match status" value="1"/>
</dbReference>
<feature type="transmembrane region" description="Helical" evidence="8">
    <location>
        <begin position="173"/>
        <end position="196"/>
    </location>
</feature>
<evidence type="ECO:0000256" key="4">
    <source>
        <dbReference type="ARBA" id="ARBA00022475"/>
    </source>
</evidence>
<evidence type="ECO:0000256" key="2">
    <source>
        <dbReference type="ARBA" id="ARBA00007935"/>
    </source>
</evidence>
<keyword evidence="4" id="KW-1003">Cell membrane</keyword>
<feature type="transmembrane region" description="Helical" evidence="8">
    <location>
        <begin position="217"/>
        <end position="240"/>
    </location>
</feature>